<feature type="transmembrane region" description="Helical" evidence="2">
    <location>
        <begin position="7"/>
        <end position="31"/>
    </location>
</feature>
<keyword evidence="4" id="KW-1185">Reference proteome</keyword>
<evidence type="ECO:0008006" key="5">
    <source>
        <dbReference type="Google" id="ProtNLM"/>
    </source>
</evidence>
<accession>A0ABY5SWK4</accession>
<keyword evidence="2" id="KW-1133">Transmembrane helix</keyword>
<feature type="compositionally biased region" description="Basic and acidic residues" evidence="1">
    <location>
        <begin position="186"/>
        <end position="221"/>
    </location>
</feature>
<dbReference type="EMBL" id="CP093443">
    <property type="protein sequence ID" value="UVI37084.1"/>
    <property type="molecule type" value="Genomic_DNA"/>
</dbReference>
<feature type="region of interest" description="Disordered" evidence="1">
    <location>
        <begin position="186"/>
        <end position="232"/>
    </location>
</feature>
<gene>
    <name evidence="3" type="ORF">L1F31_05365</name>
</gene>
<feature type="region of interest" description="Disordered" evidence="1">
    <location>
        <begin position="35"/>
        <end position="83"/>
    </location>
</feature>
<keyword evidence="2" id="KW-0812">Transmembrane</keyword>
<reference evidence="3" key="1">
    <citation type="submission" date="2022-03" db="EMBL/GenBank/DDBJ databases">
        <title>Brevibacterium spongiae sp. nov., isolated from marine sponge.</title>
        <authorList>
            <person name="Li Z."/>
            <person name="Zhang M."/>
        </authorList>
    </citation>
    <scope>NUCLEOTIDE SEQUENCE</scope>
    <source>
        <strain evidence="3">WHS-Z9</strain>
    </source>
</reference>
<proteinExistence type="predicted"/>
<name>A0ABY5SWK4_9MICO</name>
<protein>
    <recommendedName>
        <fullName evidence="5">Secreted protein</fullName>
    </recommendedName>
</protein>
<feature type="compositionally biased region" description="Acidic residues" evidence="1">
    <location>
        <begin position="222"/>
        <end position="232"/>
    </location>
</feature>
<evidence type="ECO:0000313" key="3">
    <source>
        <dbReference type="EMBL" id="UVI37084.1"/>
    </source>
</evidence>
<sequence length="232" mass="25666">MYRRRRITLGVLTLIVIVLFVVGIVAIVNALGSSSDEDKTAAEPEETSETTTAAPVPDEKAASGRCPEDKVSLKAKVDPKSVKDGQEPEFGMVIGNGHNATCLIEVGTKQQEFIVEKDGDVVWSSKYCAAPKDENSEVSTEFAPQSEKTAKLKWNRIKVDKNCNRAKDDFAPGEYDLIVKLDDKESKPTQFELEKSAADKAKEKKAEEEKKKSDEDKKSDEPQDEQSQEPQD</sequence>
<evidence type="ECO:0000256" key="1">
    <source>
        <dbReference type="SAM" id="MobiDB-lite"/>
    </source>
</evidence>
<dbReference type="Proteomes" id="UP001064879">
    <property type="component" value="Chromosome"/>
</dbReference>
<evidence type="ECO:0000313" key="4">
    <source>
        <dbReference type="Proteomes" id="UP001064879"/>
    </source>
</evidence>
<keyword evidence="2" id="KW-0472">Membrane</keyword>
<feature type="compositionally biased region" description="Basic and acidic residues" evidence="1">
    <location>
        <begin position="57"/>
        <end position="83"/>
    </location>
</feature>
<dbReference type="RefSeq" id="WP_265419642.1">
    <property type="nucleotide sequence ID" value="NZ_CP093443.1"/>
</dbReference>
<organism evidence="3 4">
    <name type="scientific">Brevibacterium spongiae</name>
    <dbReference type="NCBI Taxonomy" id="2909672"/>
    <lineage>
        <taxon>Bacteria</taxon>
        <taxon>Bacillati</taxon>
        <taxon>Actinomycetota</taxon>
        <taxon>Actinomycetes</taxon>
        <taxon>Micrococcales</taxon>
        <taxon>Brevibacteriaceae</taxon>
        <taxon>Brevibacterium</taxon>
    </lineage>
</organism>
<evidence type="ECO:0000256" key="2">
    <source>
        <dbReference type="SAM" id="Phobius"/>
    </source>
</evidence>